<feature type="transmembrane region" description="Helical" evidence="5">
    <location>
        <begin position="101"/>
        <end position="121"/>
    </location>
</feature>
<evidence type="ECO:0000256" key="2">
    <source>
        <dbReference type="ARBA" id="ARBA00022692"/>
    </source>
</evidence>
<feature type="transmembrane region" description="Helical" evidence="5">
    <location>
        <begin position="142"/>
        <end position="161"/>
    </location>
</feature>
<dbReference type="InterPro" id="IPR051572">
    <property type="entry name" value="VTC_Complex_Subunit"/>
</dbReference>
<gene>
    <name evidence="7" type="ORF">TEOVI_000146400</name>
</gene>
<protein>
    <submittedName>
        <fullName evidence="7">Vacuolar transporter chaperone, putative</fullName>
    </submittedName>
</protein>
<evidence type="ECO:0000256" key="3">
    <source>
        <dbReference type="ARBA" id="ARBA00022989"/>
    </source>
</evidence>
<dbReference type="Proteomes" id="UP000195570">
    <property type="component" value="Unassembled WGS sequence"/>
</dbReference>
<dbReference type="Pfam" id="PF02656">
    <property type="entry name" value="DUF202"/>
    <property type="match status" value="1"/>
</dbReference>
<evidence type="ECO:0000259" key="6">
    <source>
        <dbReference type="Pfam" id="PF02656"/>
    </source>
</evidence>
<keyword evidence="3 5" id="KW-1133">Transmembrane helix</keyword>
<dbReference type="PANTHER" id="PTHR46140">
    <property type="entry name" value="VACUOLAR TRANSPORTER CHAPERONE 1-RELATED"/>
    <property type="match status" value="1"/>
</dbReference>
<dbReference type="VEuPathDB" id="TriTrypDB:TEOVI_000146400"/>
<feature type="domain" description="DUF202" evidence="6">
    <location>
        <begin position="62"/>
        <end position="125"/>
    </location>
</feature>
<evidence type="ECO:0000313" key="8">
    <source>
        <dbReference type="Proteomes" id="UP000195570"/>
    </source>
</evidence>
<organism evidence="7 8">
    <name type="scientific">Trypanosoma equiperdum</name>
    <dbReference type="NCBI Taxonomy" id="5694"/>
    <lineage>
        <taxon>Eukaryota</taxon>
        <taxon>Discoba</taxon>
        <taxon>Euglenozoa</taxon>
        <taxon>Kinetoplastea</taxon>
        <taxon>Metakinetoplastina</taxon>
        <taxon>Trypanosomatida</taxon>
        <taxon>Trypanosomatidae</taxon>
        <taxon>Trypanosoma</taxon>
    </lineage>
</organism>
<accession>A0A1G4ICY1</accession>
<comment type="caution">
    <text evidence="7">The sequence shown here is derived from an EMBL/GenBank/DDBJ whole genome shotgun (WGS) entry which is preliminary data.</text>
</comment>
<keyword evidence="8" id="KW-1185">Reference proteome</keyword>
<evidence type="ECO:0000256" key="5">
    <source>
        <dbReference type="SAM" id="Phobius"/>
    </source>
</evidence>
<dbReference type="RefSeq" id="XP_067080785.1">
    <property type="nucleotide sequence ID" value="XM_067224684.1"/>
</dbReference>
<dbReference type="SMR" id="A0A1G4ICY1"/>
<dbReference type="AlphaFoldDB" id="A0A1G4ICY1"/>
<dbReference type="GeneID" id="92375404"/>
<keyword evidence="2 5" id="KW-0812">Transmembrane</keyword>
<name>A0A1G4ICY1_TRYEQ</name>
<dbReference type="InterPro" id="IPR003807">
    <property type="entry name" value="DUF202"/>
</dbReference>
<comment type="subcellular location">
    <subcellularLocation>
        <location evidence="1">Endomembrane system</location>
        <topology evidence="1">Multi-pass membrane protein</topology>
    </subcellularLocation>
</comment>
<reference evidence="7" key="1">
    <citation type="submission" date="2016-09" db="EMBL/GenBank/DDBJ databases">
        <authorList>
            <person name="Hebert L."/>
            <person name="Moumen B."/>
        </authorList>
    </citation>
    <scope>NUCLEOTIDE SEQUENCE [LARGE SCALE GENOMIC DNA]</scope>
    <source>
        <strain evidence="7">OVI</strain>
    </source>
</reference>
<evidence type="ECO:0000313" key="7">
    <source>
        <dbReference type="EMBL" id="SCU69895.1"/>
    </source>
</evidence>
<evidence type="ECO:0000256" key="1">
    <source>
        <dbReference type="ARBA" id="ARBA00004127"/>
    </source>
</evidence>
<evidence type="ECO:0000256" key="4">
    <source>
        <dbReference type="ARBA" id="ARBA00023136"/>
    </source>
</evidence>
<dbReference type="PANTHER" id="PTHR46140:SF1">
    <property type="entry name" value="VACUOLAR TRANSPORTER CHAPERONE COMPLEX SUBUNIT 4-RELATED"/>
    <property type="match status" value="1"/>
</dbReference>
<dbReference type="GO" id="GO:0012505">
    <property type="term" value="C:endomembrane system"/>
    <property type="evidence" value="ECO:0007669"/>
    <property type="project" value="UniProtKB-SubCell"/>
</dbReference>
<keyword evidence="4 5" id="KW-0472">Membrane</keyword>
<sequence>MASVIEKGLASICCVTTSSKPWAEGEADGDVKYEDLRGPGGRNTSGSVSDKRICVPQKIDPKTFFANERTFLKWMSISVMIGMMSLTLLNFGDTSSNASELAGLVLLPVSILFMIHSLFVFKDRANKIYMREPMRYDDTKGPTILVLVLGVSLGIAAIFSVQKQYYRTASSSFNDGPRFS</sequence>
<proteinExistence type="predicted"/>
<dbReference type="EMBL" id="CZPT02001329">
    <property type="protein sequence ID" value="SCU69895.1"/>
    <property type="molecule type" value="Genomic_DNA"/>
</dbReference>
<feature type="transmembrane region" description="Helical" evidence="5">
    <location>
        <begin position="71"/>
        <end position="89"/>
    </location>
</feature>